<keyword evidence="3" id="KW-1185">Reference proteome</keyword>
<name>A0A4R7TA02_9ACTN</name>
<protein>
    <submittedName>
        <fullName evidence="2">Ribosomal-protein-serine acetyltransferase</fullName>
    </submittedName>
</protein>
<keyword evidence="2" id="KW-0808">Transferase</keyword>
<evidence type="ECO:0000313" key="3">
    <source>
        <dbReference type="Proteomes" id="UP000295151"/>
    </source>
</evidence>
<sequence length="191" mass="20714">MSTVTAALFTWPLGDDAALVLRTAELADAHFALVQANYRELGRWFPDAFQEPPVLEVTRAGLAEGAKGWVDGELLPLSIAVKADDGWQLVGWAQLIINQAKRSGEVGYWLDAGFVGRGLVTRAVSAILDHAFGPLGLERIGLTATADNVRSRAVAERLGFTLEGVLREAAAFPTGRRDVALYGLLSREWRQ</sequence>
<dbReference type="InterPro" id="IPR016181">
    <property type="entry name" value="Acyl_CoA_acyltransferase"/>
</dbReference>
<dbReference type="GO" id="GO:1990189">
    <property type="term" value="F:protein N-terminal-serine acetyltransferase activity"/>
    <property type="evidence" value="ECO:0007669"/>
    <property type="project" value="TreeGrafter"/>
</dbReference>
<evidence type="ECO:0000313" key="2">
    <source>
        <dbReference type="EMBL" id="TDU88804.1"/>
    </source>
</evidence>
<dbReference type="InterPro" id="IPR051908">
    <property type="entry name" value="Ribosomal_N-acetyltransferase"/>
</dbReference>
<evidence type="ECO:0000259" key="1">
    <source>
        <dbReference type="PROSITE" id="PS51186"/>
    </source>
</evidence>
<dbReference type="PROSITE" id="PS51186">
    <property type="entry name" value="GNAT"/>
    <property type="match status" value="1"/>
</dbReference>
<feature type="domain" description="N-acetyltransferase" evidence="1">
    <location>
        <begin position="19"/>
        <end position="188"/>
    </location>
</feature>
<dbReference type="PANTHER" id="PTHR43441">
    <property type="entry name" value="RIBOSOMAL-PROTEIN-SERINE ACETYLTRANSFERASE"/>
    <property type="match status" value="1"/>
</dbReference>
<dbReference type="Proteomes" id="UP000295151">
    <property type="component" value="Unassembled WGS sequence"/>
</dbReference>
<proteinExistence type="predicted"/>
<dbReference type="Pfam" id="PF13302">
    <property type="entry name" value="Acetyltransf_3"/>
    <property type="match status" value="1"/>
</dbReference>
<comment type="caution">
    <text evidence="2">The sequence shown here is derived from an EMBL/GenBank/DDBJ whole genome shotgun (WGS) entry which is preliminary data.</text>
</comment>
<dbReference type="Gene3D" id="3.40.630.30">
    <property type="match status" value="1"/>
</dbReference>
<dbReference type="InterPro" id="IPR000182">
    <property type="entry name" value="GNAT_dom"/>
</dbReference>
<accession>A0A4R7TA02</accession>
<organism evidence="2 3">
    <name type="scientific">Kribbella voronezhensis</name>
    <dbReference type="NCBI Taxonomy" id="2512212"/>
    <lineage>
        <taxon>Bacteria</taxon>
        <taxon>Bacillati</taxon>
        <taxon>Actinomycetota</taxon>
        <taxon>Actinomycetes</taxon>
        <taxon>Propionibacteriales</taxon>
        <taxon>Kribbellaceae</taxon>
        <taxon>Kribbella</taxon>
    </lineage>
</organism>
<dbReference type="PANTHER" id="PTHR43441:SF2">
    <property type="entry name" value="FAMILY ACETYLTRANSFERASE, PUTATIVE (AFU_ORTHOLOGUE AFUA_7G00850)-RELATED"/>
    <property type="match status" value="1"/>
</dbReference>
<dbReference type="RefSeq" id="WP_133978537.1">
    <property type="nucleotide sequence ID" value="NZ_SOCE01000001.1"/>
</dbReference>
<dbReference type="SUPFAM" id="SSF55729">
    <property type="entry name" value="Acyl-CoA N-acyltransferases (Nat)"/>
    <property type="match status" value="1"/>
</dbReference>
<gene>
    <name evidence="2" type="ORF">EV138_2353</name>
</gene>
<dbReference type="OrthoDB" id="5191051at2"/>
<dbReference type="EMBL" id="SOCE01000001">
    <property type="protein sequence ID" value="TDU88804.1"/>
    <property type="molecule type" value="Genomic_DNA"/>
</dbReference>
<reference evidence="2 3" key="1">
    <citation type="submission" date="2019-03" db="EMBL/GenBank/DDBJ databases">
        <title>Genomic Encyclopedia of Type Strains, Phase III (KMG-III): the genomes of soil and plant-associated and newly described type strains.</title>
        <authorList>
            <person name="Whitman W."/>
        </authorList>
    </citation>
    <scope>NUCLEOTIDE SEQUENCE [LARGE SCALE GENOMIC DNA]</scope>
    <source>
        <strain evidence="2 3">VKM Ac-2575</strain>
    </source>
</reference>
<dbReference type="GO" id="GO:0005737">
    <property type="term" value="C:cytoplasm"/>
    <property type="evidence" value="ECO:0007669"/>
    <property type="project" value="TreeGrafter"/>
</dbReference>
<dbReference type="GO" id="GO:0008999">
    <property type="term" value="F:protein-N-terminal-alanine acetyltransferase activity"/>
    <property type="evidence" value="ECO:0007669"/>
    <property type="project" value="TreeGrafter"/>
</dbReference>
<dbReference type="AlphaFoldDB" id="A0A4R7TA02"/>